<dbReference type="InterPro" id="IPR057204">
    <property type="entry name" value="DUF7882"/>
</dbReference>
<comment type="caution">
    <text evidence="2">The sequence shown here is derived from an EMBL/GenBank/DDBJ whole genome shotgun (WGS) entry which is preliminary data.</text>
</comment>
<organism evidence="2 3">
    <name type="scientific">Microbacterium amylolyticum</name>
    <dbReference type="NCBI Taxonomy" id="936337"/>
    <lineage>
        <taxon>Bacteria</taxon>
        <taxon>Bacillati</taxon>
        <taxon>Actinomycetota</taxon>
        <taxon>Actinomycetes</taxon>
        <taxon>Micrococcales</taxon>
        <taxon>Microbacteriaceae</taxon>
        <taxon>Microbacterium</taxon>
    </lineage>
</organism>
<dbReference type="Pfam" id="PF25355">
    <property type="entry name" value="DUF7882"/>
    <property type="match status" value="1"/>
</dbReference>
<evidence type="ECO:0000259" key="1">
    <source>
        <dbReference type="Pfam" id="PF25355"/>
    </source>
</evidence>
<accession>A0ABS4ZFI7</accession>
<proteinExistence type="predicted"/>
<name>A0ABS4ZFI7_9MICO</name>
<evidence type="ECO:0000313" key="3">
    <source>
        <dbReference type="Proteomes" id="UP001519362"/>
    </source>
</evidence>
<sequence length="111" mass="12077">MMGKFIYDGTVSLEVEDRALAHLQAVISTKLRRSEPMFFTWREDASVGDGRTSVWLHPGASLVFRFYGSRRPALNPAWIDALAFAANSPSGLRVLSEPQDAPVAADAPATA</sequence>
<protein>
    <recommendedName>
        <fullName evidence="1">DUF7882 domain-containing protein</fullName>
    </recommendedName>
</protein>
<reference evidence="2 3" key="1">
    <citation type="submission" date="2021-03" db="EMBL/GenBank/DDBJ databases">
        <title>Sequencing the genomes of 1000 actinobacteria strains.</title>
        <authorList>
            <person name="Klenk H.-P."/>
        </authorList>
    </citation>
    <scope>NUCLEOTIDE SEQUENCE [LARGE SCALE GENOMIC DNA]</scope>
    <source>
        <strain evidence="2 3">DSM 24221</strain>
    </source>
</reference>
<dbReference type="EMBL" id="JAGIOL010000001">
    <property type="protein sequence ID" value="MBP2436049.1"/>
    <property type="molecule type" value="Genomic_DNA"/>
</dbReference>
<evidence type="ECO:0000313" key="2">
    <source>
        <dbReference type="EMBL" id="MBP2436049.1"/>
    </source>
</evidence>
<feature type="domain" description="DUF7882" evidence="1">
    <location>
        <begin position="2"/>
        <end position="97"/>
    </location>
</feature>
<dbReference type="Proteomes" id="UP001519362">
    <property type="component" value="Unassembled WGS sequence"/>
</dbReference>
<gene>
    <name evidence="2" type="ORF">JOF34_000635</name>
</gene>
<keyword evidence="3" id="KW-1185">Reference proteome</keyword>